<reference evidence="1" key="1">
    <citation type="submission" date="2021-09" db="EMBL/GenBank/DDBJ databases">
        <title>The genome of Mauremys mutica provides insights into the evolution of semi-aquatic lifestyle.</title>
        <authorList>
            <person name="Gong S."/>
            <person name="Gao Y."/>
        </authorList>
    </citation>
    <scope>NUCLEOTIDE SEQUENCE</scope>
    <source>
        <strain evidence="1">MM-2020</strain>
        <tissue evidence="1">Muscle</tissue>
    </source>
</reference>
<dbReference type="Proteomes" id="UP000827986">
    <property type="component" value="Unassembled WGS sequence"/>
</dbReference>
<evidence type="ECO:0000313" key="2">
    <source>
        <dbReference type="Proteomes" id="UP000827986"/>
    </source>
</evidence>
<dbReference type="EMBL" id="JAHDVG010000486">
    <property type="protein sequence ID" value="KAH1168080.1"/>
    <property type="molecule type" value="Genomic_DNA"/>
</dbReference>
<organism evidence="1 2">
    <name type="scientific">Mauremys mutica</name>
    <name type="common">yellowpond turtle</name>
    <dbReference type="NCBI Taxonomy" id="74926"/>
    <lineage>
        <taxon>Eukaryota</taxon>
        <taxon>Metazoa</taxon>
        <taxon>Chordata</taxon>
        <taxon>Craniata</taxon>
        <taxon>Vertebrata</taxon>
        <taxon>Euteleostomi</taxon>
        <taxon>Archelosauria</taxon>
        <taxon>Testudinata</taxon>
        <taxon>Testudines</taxon>
        <taxon>Cryptodira</taxon>
        <taxon>Durocryptodira</taxon>
        <taxon>Testudinoidea</taxon>
        <taxon>Geoemydidae</taxon>
        <taxon>Geoemydinae</taxon>
        <taxon>Mauremys</taxon>
    </lineage>
</organism>
<protein>
    <submittedName>
        <fullName evidence="1">Uncharacterized protein</fullName>
    </submittedName>
</protein>
<accession>A0A9D3WW48</accession>
<name>A0A9D3WW48_9SAUR</name>
<gene>
    <name evidence="1" type="ORF">KIL84_003563</name>
</gene>
<evidence type="ECO:0000313" key="1">
    <source>
        <dbReference type="EMBL" id="KAH1168080.1"/>
    </source>
</evidence>
<comment type="caution">
    <text evidence="1">The sequence shown here is derived from an EMBL/GenBank/DDBJ whole genome shotgun (WGS) entry which is preliminary data.</text>
</comment>
<proteinExistence type="predicted"/>
<sequence length="102" mass="11911">MIVRMLSATQDISIKALITICDVFACEVRRRRWGLVTVASILKDTHTQHNGTRQVSFNNYVLKRVSKRKFPSSYEIHLQLSLRKYTPCNSRKHGHYVLKLHT</sequence>
<dbReference type="AlphaFoldDB" id="A0A9D3WW48"/>
<keyword evidence="2" id="KW-1185">Reference proteome</keyword>